<comment type="caution">
    <text evidence="2">The sequence shown here is derived from an EMBL/GenBank/DDBJ whole genome shotgun (WGS) entry which is preliminary data.</text>
</comment>
<keyword evidence="1" id="KW-0732">Signal</keyword>
<dbReference type="Proteomes" id="UP001151760">
    <property type="component" value="Unassembled WGS sequence"/>
</dbReference>
<proteinExistence type="predicted"/>
<evidence type="ECO:0000313" key="3">
    <source>
        <dbReference type="Proteomes" id="UP001151760"/>
    </source>
</evidence>
<reference evidence="2" key="1">
    <citation type="journal article" date="2022" name="Int. J. Mol. Sci.">
        <title>Draft Genome of Tanacetum Coccineum: Genomic Comparison of Closely Related Tanacetum-Family Plants.</title>
        <authorList>
            <person name="Yamashiro T."/>
            <person name="Shiraishi A."/>
            <person name="Nakayama K."/>
            <person name="Satake H."/>
        </authorList>
    </citation>
    <scope>NUCLEOTIDE SEQUENCE</scope>
</reference>
<dbReference type="EMBL" id="BQNB010016693">
    <property type="protein sequence ID" value="GJT54679.1"/>
    <property type="molecule type" value="Genomic_DNA"/>
</dbReference>
<gene>
    <name evidence="2" type="ORF">Tco_0989733</name>
</gene>
<evidence type="ECO:0000256" key="1">
    <source>
        <dbReference type="SAM" id="SignalP"/>
    </source>
</evidence>
<feature type="signal peptide" evidence="1">
    <location>
        <begin position="1"/>
        <end position="33"/>
    </location>
</feature>
<organism evidence="2 3">
    <name type="scientific">Tanacetum coccineum</name>
    <dbReference type="NCBI Taxonomy" id="301880"/>
    <lineage>
        <taxon>Eukaryota</taxon>
        <taxon>Viridiplantae</taxon>
        <taxon>Streptophyta</taxon>
        <taxon>Embryophyta</taxon>
        <taxon>Tracheophyta</taxon>
        <taxon>Spermatophyta</taxon>
        <taxon>Magnoliopsida</taxon>
        <taxon>eudicotyledons</taxon>
        <taxon>Gunneridae</taxon>
        <taxon>Pentapetalae</taxon>
        <taxon>asterids</taxon>
        <taxon>campanulids</taxon>
        <taxon>Asterales</taxon>
        <taxon>Asteraceae</taxon>
        <taxon>Asteroideae</taxon>
        <taxon>Anthemideae</taxon>
        <taxon>Anthemidinae</taxon>
        <taxon>Tanacetum</taxon>
    </lineage>
</organism>
<name>A0ABQ5EUN4_9ASTR</name>
<sequence length="82" mass="9079">MGMYLKAAACGFSSHNRLWIVFVDLLLVFEIKQQNMSANFMDGILDSYIWKISQAVMVLNACYMGTNKLGAAALFISAARHG</sequence>
<feature type="chain" id="PRO_5045748384" evidence="1">
    <location>
        <begin position="34"/>
        <end position="82"/>
    </location>
</feature>
<protein>
    <submittedName>
        <fullName evidence="2">Uncharacterized protein</fullName>
    </submittedName>
</protein>
<keyword evidence="3" id="KW-1185">Reference proteome</keyword>
<accession>A0ABQ5EUN4</accession>
<reference evidence="2" key="2">
    <citation type="submission" date="2022-01" db="EMBL/GenBank/DDBJ databases">
        <authorList>
            <person name="Yamashiro T."/>
            <person name="Shiraishi A."/>
            <person name="Satake H."/>
            <person name="Nakayama K."/>
        </authorList>
    </citation>
    <scope>NUCLEOTIDE SEQUENCE</scope>
</reference>
<evidence type="ECO:0000313" key="2">
    <source>
        <dbReference type="EMBL" id="GJT54679.1"/>
    </source>
</evidence>